<dbReference type="EMBL" id="BGPR01285313">
    <property type="protein sequence ID" value="GBN33648.1"/>
    <property type="molecule type" value="Genomic_DNA"/>
</dbReference>
<reference evidence="1 2" key="1">
    <citation type="journal article" date="2019" name="Sci. Rep.">
        <title>Orb-weaving spider Araneus ventricosus genome elucidates the spidroin gene catalogue.</title>
        <authorList>
            <person name="Kono N."/>
            <person name="Nakamura H."/>
            <person name="Ohtoshi R."/>
            <person name="Moran D.A.P."/>
            <person name="Shinohara A."/>
            <person name="Yoshida Y."/>
            <person name="Fujiwara M."/>
            <person name="Mori M."/>
            <person name="Tomita M."/>
            <person name="Arakawa K."/>
        </authorList>
    </citation>
    <scope>NUCLEOTIDE SEQUENCE [LARGE SCALE GENOMIC DNA]</scope>
</reference>
<accession>A0A4Y2N2K9</accession>
<name>A0A4Y2N2K9_ARAVE</name>
<sequence>MCNPSRFPFLNLSRYESCQSVRKRDVQSSNGSDSGLLLELEIERRNSKYDLERRGCCGSVFSCKSSGFLIILLSGGCKLKYGHETLLHRKLNNSTLSLQC</sequence>
<dbReference type="Proteomes" id="UP000499080">
    <property type="component" value="Unassembled WGS sequence"/>
</dbReference>
<organism evidence="1 2">
    <name type="scientific">Araneus ventricosus</name>
    <name type="common">Orbweaver spider</name>
    <name type="synonym">Epeira ventricosa</name>
    <dbReference type="NCBI Taxonomy" id="182803"/>
    <lineage>
        <taxon>Eukaryota</taxon>
        <taxon>Metazoa</taxon>
        <taxon>Ecdysozoa</taxon>
        <taxon>Arthropoda</taxon>
        <taxon>Chelicerata</taxon>
        <taxon>Arachnida</taxon>
        <taxon>Araneae</taxon>
        <taxon>Araneomorphae</taxon>
        <taxon>Entelegynae</taxon>
        <taxon>Araneoidea</taxon>
        <taxon>Araneidae</taxon>
        <taxon>Araneus</taxon>
    </lineage>
</organism>
<protein>
    <submittedName>
        <fullName evidence="1">Uncharacterized protein</fullName>
    </submittedName>
</protein>
<evidence type="ECO:0000313" key="1">
    <source>
        <dbReference type="EMBL" id="GBN33648.1"/>
    </source>
</evidence>
<gene>
    <name evidence="1" type="ORF">AVEN_54197_1</name>
</gene>
<dbReference type="AlphaFoldDB" id="A0A4Y2N2K9"/>
<evidence type="ECO:0000313" key="2">
    <source>
        <dbReference type="Proteomes" id="UP000499080"/>
    </source>
</evidence>
<proteinExistence type="predicted"/>
<comment type="caution">
    <text evidence="1">The sequence shown here is derived from an EMBL/GenBank/DDBJ whole genome shotgun (WGS) entry which is preliminary data.</text>
</comment>
<keyword evidence="2" id="KW-1185">Reference proteome</keyword>